<evidence type="ECO:0000313" key="1">
    <source>
        <dbReference type="EMBL" id="TCO76987.1"/>
    </source>
</evidence>
<dbReference type="AlphaFoldDB" id="A0A4R2KVX4"/>
<dbReference type="EMBL" id="SLWY01000027">
    <property type="protein sequence ID" value="TCO76987.1"/>
    <property type="molecule type" value="Genomic_DNA"/>
</dbReference>
<comment type="caution">
    <text evidence="1">The sequence shown here is derived from an EMBL/GenBank/DDBJ whole genome shotgun (WGS) entry which is preliminary data.</text>
</comment>
<dbReference type="Gene3D" id="3.20.20.70">
    <property type="entry name" value="Aldolase class I"/>
    <property type="match status" value="1"/>
</dbReference>
<proteinExistence type="predicted"/>
<sequence>IEAGREAHLAGRIPKKRFASASSPLDGLFF</sequence>
<dbReference type="InterPro" id="IPR013785">
    <property type="entry name" value="Aldolase_TIM"/>
</dbReference>
<accession>A0A4R2KVX4</accession>
<dbReference type="Proteomes" id="UP000295765">
    <property type="component" value="Unassembled WGS sequence"/>
</dbReference>
<keyword evidence="2" id="KW-1185">Reference proteome</keyword>
<gene>
    <name evidence="1" type="ORF">EV699_12728</name>
</gene>
<name>A0A4R2KVX4_9GAMM</name>
<feature type="non-terminal residue" evidence="1">
    <location>
        <position position="1"/>
    </location>
</feature>
<evidence type="ECO:0000313" key="2">
    <source>
        <dbReference type="Proteomes" id="UP000295765"/>
    </source>
</evidence>
<organism evidence="1 2">
    <name type="scientific">Plasticicumulans lactativorans</name>
    <dbReference type="NCBI Taxonomy" id="1133106"/>
    <lineage>
        <taxon>Bacteria</taxon>
        <taxon>Pseudomonadati</taxon>
        <taxon>Pseudomonadota</taxon>
        <taxon>Gammaproteobacteria</taxon>
        <taxon>Candidatus Competibacteraceae</taxon>
        <taxon>Plasticicumulans</taxon>
    </lineage>
</organism>
<protein>
    <recommendedName>
        <fullName evidence="3">Thiazole synthase</fullName>
    </recommendedName>
</protein>
<evidence type="ECO:0008006" key="3">
    <source>
        <dbReference type="Google" id="ProtNLM"/>
    </source>
</evidence>
<reference evidence="1 2" key="1">
    <citation type="submission" date="2019-03" db="EMBL/GenBank/DDBJ databases">
        <title>Genomic Encyclopedia of Type Strains, Phase IV (KMG-IV): sequencing the most valuable type-strain genomes for metagenomic binning, comparative biology and taxonomic classification.</title>
        <authorList>
            <person name="Goeker M."/>
        </authorList>
    </citation>
    <scope>NUCLEOTIDE SEQUENCE [LARGE SCALE GENOMIC DNA]</scope>
    <source>
        <strain evidence="1 2">DSM 25287</strain>
    </source>
</reference>